<dbReference type="EMBL" id="ML994644">
    <property type="protein sequence ID" value="KAF2183201.1"/>
    <property type="molecule type" value="Genomic_DNA"/>
</dbReference>
<gene>
    <name evidence="4" type="ORF">K469DRAFT_786742</name>
</gene>
<accession>A0A6A6DU62</accession>
<protein>
    <submittedName>
        <fullName evidence="4">Ankyrin</fullName>
    </submittedName>
</protein>
<keyword evidence="1" id="KW-0677">Repeat</keyword>
<dbReference type="PANTHER" id="PTHR24198:SF165">
    <property type="entry name" value="ANKYRIN REPEAT-CONTAINING PROTEIN-RELATED"/>
    <property type="match status" value="1"/>
</dbReference>
<reference evidence="4" key="1">
    <citation type="journal article" date="2020" name="Stud. Mycol.">
        <title>101 Dothideomycetes genomes: a test case for predicting lifestyles and emergence of pathogens.</title>
        <authorList>
            <person name="Haridas S."/>
            <person name="Albert R."/>
            <person name="Binder M."/>
            <person name="Bloem J."/>
            <person name="Labutti K."/>
            <person name="Salamov A."/>
            <person name="Andreopoulos B."/>
            <person name="Baker S."/>
            <person name="Barry K."/>
            <person name="Bills G."/>
            <person name="Bluhm B."/>
            <person name="Cannon C."/>
            <person name="Castanera R."/>
            <person name="Culley D."/>
            <person name="Daum C."/>
            <person name="Ezra D."/>
            <person name="Gonzalez J."/>
            <person name="Henrissat B."/>
            <person name="Kuo A."/>
            <person name="Liang C."/>
            <person name="Lipzen A."/>
            <person name="Lutzoni F."/>
            <person name="Magnuson J."/>
            <person name="Mondo S."/>
            <person name="Nolan M."/>
            <person name="Ohm R."/>
            <person name="Pangilinan J."/>
            <person name="Park H.-J."/>
            <person name="Ramirez L."/>
            <person name="Alfaro M."/>
            <person name="Sun H."/>
            <person name="Tritt A."/>
            <person name="Yoshinaga Y."/>
            <person name="Zwiers L.-H."/>
            <person name="Turgeon B."/>
            <person name="Goodwin S."/>
            <person name="Spatafora J."/>
            <person name="Crous P."/>
            <person name="Grigoriev I."/>
        </authorList>
    </citation>
    <scope>NUCLEOTIDE SEQUENCE</scope>
    <source>
        <strain evidence="4">CBS 207.26</strain>
    </source>
</reference>
<dbReference type="InterPro" id="IPR002110">
    <property type="entry name" value="Ankyrin_rpt"/>
</dbReference>
<dbReference type="InterPro" id="IPR036770">
    <property type="entry name" value="Ankyrin_rpt-contain_sf"/>
</dbReference>
<evidence type="ECO:0000256" key="3">
    <source>
        <dbReference type="PROSITE-ProRule" id="PRU00023"/>
    </source>
</evidence>
<dbReference type="SUPFAM" id="SSF48403">
    <property type="entry name" value="Ankyrin repeat"/>
    <property type="match status" value="1"/>
</dbReference>
<dbReference type="AlphaFoldDB" id="A0A6A6DU62"/>
<dbReference type="Pfam" id="PF12796">
    <property type="entry name" value="Ank_2"/>
    <property type="match status" value="1"/>
</dbReference>
<proteinExistence type="predicted"/>
<dbReference type="SMART" id="SM00248">
    <property type="entry name" value="ANK"/>
    <property type="match status" value="4"/>
</dbReference>
<evidence type="ECO:0000256" key="1">
    <source>
        <dbReference type="ARBA" id="ARBA00022737"/>
    </source>
</evidence>
<dbReference type="PROSITE" id="PS50297">
    <property type="entry name" value="ANK_REP_REGION"/>
    <property type="match status" value="1"/>
</dbReference>
<feature type="repeat" description="ANK" evidence="3">
    <location>
        <begin position="359"/>
        <end position="387"/>
    </location>
</feature>
<sequence>MQLLDCPPEVFQRIIYLLVDDIGVDKAWKYRQVCRTFASEIYFDVYANHPVETFKLSHPWMSNTYSRLLTSNLDLYLLNSTKKLRGVDPALPASITRVTEFFISFMGNKTELKRNEYATRLCRFLAKYMRTTIHALKNGYSVSTFETQEELRMADNTAGAALLGEREALKACLENGAILWTKSPAFGYPLGTAVANGHESIVVWILQHLPTSIRRDTEDVDKIQSMFGNGIVTAFNRNNLHLATMLLQCHAAHLPAPEKSDYNLWLSMAIRTRNASAISNALNVKVKGGRRIKWVHFQSALSTGDTGIVKMLLGKGKLPVNKGYWLSSPLNEAVRYGTFGIVRVILDAGADPNGPDREDLQQPLRTAVTGQNLEVVKLLLERGATINGYVPEGIPSYLPGKPLLEVAESLDNKEILRLLRKARAREYAKKNENLLSSDILDPTWSQPAVGA</sequence>
<evidence type="ECO:0000313" key="4">
    <source>
        <dbReference type="EMBL" id="KAF2183201.1"/>
    </source>
</evidence>
<dbReference type="Proteomes" id="UP000800200">
    <property type="component" value="Unassembled WGS sequence"/>
</dbReference>
<keyword evidence="5" id="KW-1185">Reference proteome</keyword>
<dbReference type="PANTHER" id="PTHR24198">
    <property type="entry name" value="ANKYRIN REPEAT AND PROTEIN KINASE DOMAIN-CONTAINING PROTEIN"/>
    <property type="match status" value="1"/>
</dbReference>
<dbReference type="OrthoDB" id="3671334at2759"/>
<evidence type="ECO:0000256" key="2">
    <source>
        <dbReference type="ARBA" id="ARBA00023043"/>
    </source>
</evidence>
<organism evidence="4 5">
    <name type="scientific">Zopfia rhizophila CBS 207.26</name>
    <dbReference type="NCBI Taxonomy" id="1314779"/>
    <lineage>
        <taxon>Eukaryota</taxon>
        <taxon>Fungi</taxon>
        <taxon>Dikarya</taxon>
        <taxon>Ascomycota</taxon>
        <taxon>Pezizomycotina</taxon>
        <taxon>Dothideomycetes</taxon>
        <taxon>Dothideomycetes incertae sedis</taxon>
        <taxon>Zopfiaceae</taxon>
        <taxon>Zopfia</taxon>
    </lineage>
</organism>
<feature type="repeat" description="ANK" evidence="3">
    <location>
        <begin position="328"/>
        <end position="357"/>
    </location>
</feature>
<name>A0A6A6DU62_9PEZI</name>
<dbReference type="PROSITE" id="PS50088">
    <property type="entry name" value="ANK_REPEAT"/>
    <property type="match status" value="2"/>
</dbReference>
<keyword evidence="2 3" id="KW-0040">ANK repeat</keyword>
<evidence type="ECO:0000313" key="5">
    <source>
        <dbReference type="Proteomes" id="UP000800200"/>
    </source>
</evidence>
<dbReference type="Gene3D" id="1.25.40.20">
    <property type="entry name" value="Ankyrin repeat-containing domain"/>
    <property type="match status" value="1"/>
</dbReference>